<dbReference type="CDD" id="cd13117">
    <property type="entry name" value="POLO_box_2"/>
    <property type="match status" value="1"/>
</dbReference>
<feature type="region of interest" description="Disordered" evidence="9">
    <location>
        <begin position="485"/>
        <end position="509"/>
    </location>
</feature>
<reference evidence="12" key="1">
    <citation type="submission" date="2023-07" db="EMBL/GenBank/DDBJ databases">
        <authorList>
            <consortium name="AG Swart"/>
            <person name="Singh M."/>
            <person name="Singh A."/>
            <person name="Seah K."/>
            <person name="Emmerich C."/>
        </authorList>
    </citation>
    <scope>NUCLEOTIDE SEQUENCE</scope>
    <source>
        <strain evidence="12">DP1</strain>
    </source>
</reference>
<dbReference type="GO" id="GO:0005634">
    <property type="term" value="C:nucleus"/>
    <property type="evidence" value="ECO:0007669"/>
    <property type="project" value="TreeGrafter"/>
</dbReference>
<feature type="domain" description="POLO box" evidence="11">
    <location>
        <begin position="519"/>
        <end position="599"/>
    </location>
</feature>
<dbReference type="GO" id="GO:0005524">
    <property type="term" value="F:ATP binding"/>
    <property type="evidence" value="ECO:0007669"/>
    <property type="project" value="UniProtKB-UniRule"/>
</dbReference>
<dbReference type="CDD" id="cd13118">
    <property type="entry name" value="POLO_box_1"/>
    <property type="match status" value="1"/>
</dbReference>
<evidence type="ECO:0000256" key="4">
    <source>
        <dbReference type="ARBA" id="ARBA00022741"/>
    </source>
</evidence>
<evidence type="ECO:0000256" key="8">
    <source>
        <dbReference type="RuleBase" id="RU361162"/>
    </source>
</evidence>
<dbReference type="EMBL" id="CAMPGE010002285">
    <property type="protein sequence ID" value="CAI2361085.1"/>
    <property type="molecule type" value="Genomic_DNA"/>
</dbReference>
<dbReference type="PANTHER" id="PTHR24345">
    <property type="entry name" value="SERINE/THREONINE-PROTEIN KINASE PLK"/>
    <property type="match status" value="1"/>
</dbReference>
<dbReference type="PROSITE" id="PS00107">
    <property type="entry name" value="PROTEIN_KINASE_ATP"/>
    <property type="match status" value="1"/>
</dbReference>
<keyword evidence="3" id="KW-0677">Repeat</keyword>
<feature type="binding site" evidence="7">
    <location>
        <position position="67"/>
    </location>
    <ligand>
        <name>ATP</name>
        <dbReference type="ChEBI" id="CHEBI:30616"/>
    </ligand>
</feature>
<dbReference type="InterPro" id="IPR000719">
    <property type="entry name" value="Prot_kinase_dom"/>
</dbReference>
<proteinExistence type="inferred from homology"/>
<dbReference type="CDD" id="cd14099">
    <property type="entry name" value="STKc_PLK"/>
    <property type="match status" value="1"/>
</dbReference>
<dbReference type="InterPro" id="IPR008271">
    <property type="entry name" value="Ser/Thr_kinase_AS"/>
</dbReference>
<dbReference type="Proteomes" id="UP001295684">
    <property type="component" value="Unassembled WGS sequence"/>
</dbReference>
<dbReference type="SMART" id="SM00220">
    <property type="entry name" value="S_TKc"/>
    <property type="match status" value="1"/>
</dbReference>
<keyword evidence="5 8" id="KW-0418">Kinase</keyword>
<evidence type="ECO:0000256" key="6">
    <source>
        <dbReference type="ARBA" id="ARBA00022840"/>
    </source>
</evidence>
<dbReference type="InterPro" id="IPR017441">
    <property type="entry name" value="Protein_kinase_ATP_BS"/>
</dbReference>
<feature type="domain" description="Protein kinase" evidence="10">
    <location>
        <begin position="38"/>
        <end position="293"/>
    </location>
</feature>
<dbReference type="Gene3D" id="3.30.200.20">
    <property type="entry name" value="Phosphorylase Kinase, domain 1"/>
    <property type="match status" value="1"/>
</dbReference>
<evidence type="ECO:0000259" key="10">
    <source>
        <dbReference type="PROSITE" id="PS50011"/>
    </source>
</evidence>
<dbReference type="EC" id="2.7.11.21" evidence="8"/>
<evidence type="ECO:0000256" key="1">
    <source>
        <dbReference type="ARBA" id="ARBA00022527"/>
    </source>
</evidence>
<dbReference type="InterPro" id="IPR036947">
    <property type="entry name" value="POLO_box_dom_sf"/>
</dbReference>
<evidence type="ECO:0000313" key="13">
    <source>
        <dbReference type="Proteomes" id="UP001295684"/>
    </source>
</evidence>
<name>A0AAD1U482_EUPCR</name>
<protein>
    <recommendedName>
        <fullName evidence="8">Serine/threonine-protein kinase PLK</fullName>
        <ecNumber evidence="8">2.7.11.21</ecNumber>
    </recommendedName>
    <alternativeName>
        <fullName evidence="8">Polo-like kinase</fullName>
    </alternativeName>
</protein>
<feature type="domain" description="POLO box" evidence="11">
    <location>
        <begin position="403"/>
        <end position="486"/>
    </location>
</feature>
<evidence type="ECO:0000256" key="7">
    <source>
        <dbReference type="PROSITE-ProRule" id="PRU10141"/>
    </source>
</evidence>
<feature type="compositionally biased region" description="Basic and acidic residues" evidence="9">
    <location>
        <begin position="496"/>
        <end position="509"/>
    </location>
</feature>
<dbReference type="InterPro" id="IPR011009">
    <property type="entry name" value="Kinase-like_dom_sf"/>
</dbReference>
<dbReference type="Gene3D" id="1.10.510.10">
    <property type="entry name" value="Transferase(Phosphotransferase) domain 1"/>
    <property type="match status" value="1"/>
</dbReference>
<dbReference type="Pfam" id="PF00069">
    <property type="entry name" value="Pkinase"/>
    <property type="match status" value="1"/>
</dbReference>
<evidence type="ECO:0000259" key="11">
    <source>
        <dbReference type="PROSITE" id="PS50078"/>
    </source>
</evidence>
<feature type="region of interest" description="Disordered" evidence="9">
    <location>
        <begin position="358"/>
        <end position="382"/>
    </location>
</feature>
<keyword evidence="13" id="KW-1185">Reference proteome</keyword>
<dbReference type="PROSITE" id="PS50078">
    <property type="entry name" value="POLO_BOX"/>
    <property type="match status" value="2"/>
</dbReference>
<dbReference type="PROSITE" id="PS00108">
    <property type="entry name" value="PROTEIN_KINASE_ST"/>
    <property type="match status" value="1"/>
</dbReference>
<dbReference type="GO" id="GO:0004674">
    <property type="term" value="F:protein serine/threonine kinase activity"/>
    <property type="evidence" value="ECO:0007669"/>
    <property type="project" value="UniProtKB-KW"/>
</dbReference>
<dbReference type="PANTHER" id="PTHR24345:SF0">
    <property type="entry name" value="CELL CYCLE SERINE_THREONINE-PROTEIN KINASE CDC5_MSD2"/>
    <property type="match status" value="1"/>
</dbReference>
<sequence length="668" mass="76657">MDRRWNSSRKLHTKEDPSNIIEERIVMKSKGETIIRKYLKGKQIGKGGFAKCYEFTSLENKKLYAAKVIHKSNLTRTRAKQKLMSEIKIHRSLDHQYIVGFEHFFEDSDSVFITLELCTNQTMNELLKRRKRLHEIEVQCWTMQIISALKYLHSHRVIHRDIKLGNLFISSKMEIKVGDFGLATKLDFDGEKKRTICGTPNYIAPEVIEGKSGHSYEVDIWSLGVVVYTLLIGKPPFETSNVKKTYSRIKNNTYSFPDHVQISKAAKDLIKRILIKDPKKRPSIDDILNHDFLNPGYSIPTTLPSSLLVCPPSSSYLKQYNIASSTARTSAHGFAGSDKHEGFEHYLNKFKNKKEVPMTAKASSPKGLNKLTDRNQNLNSNNGANLINKAKSATSTSKPPEVWVKKWVDYSTKYGLGYMLSNNAFGVFFNDSTKIILEPKGVNFDYIERKVSDKQEVIHTHTMSDYPEEFSKKVTLLQHFKNYLETESKNNTPNDSIEKEQNDAENSKENERNISDIVYVKKWVRTKHAVMFRLSNKIVQVNFQDHTEIILSSETRMVTYVNKKGERNSYHLSQAVDCGNFEMSKRLKYTKDILTHMLTNNGTSESPTKVFKPSSKKTMQRFASSTGFQRVNTGEGNIAKFSSSQKFRTLSRGPVSQKKLFKTNYFGR</sequence>
<keyword evidence="4 7" id="KW-0547">Nucleotide-binding</keyword>
<keyword evidence="6 7" id="KW-0067">ATP-binding</keyword>
<dbReference type="Pfam" id="PF00659">
    <property type="entry name" value="POLO_box"/>
    <property type="match status" value="2"/>
</dbReference>
<evidence type="ECO:0000256" key="9">
    <source>
        <dbReference type="SAM" id="MobiDB-lite"/>
    </source>
</evidence>
<keyword evidence="1 8" id="KW-0723">Serine/threonine-protein kinase</keyword>
<evidence type="ECO:0000256" key="2">
    <source>
        <dbReference type="ARBA" id="ARBA00022679"/>
    </source>
</evidence>
<evidence type="ECO:0000313" key="12">
    <source>
        <dbReference type="EMBL" id="CAI2361085.1"/>
    </source>
</evidence>
<dbReference type="FunFam" id="3.30.200.20:FF:000091">
    <property type="entry name" value="Serine/threonine-protein kinase PLK"/>
    <property type="match status" value="1"/>
</dbReference>
<comment type="caution">
    <text evidence="12">The sequence shown here is derived from an EMBL/GenBank/DDBJ whole genome shotgun (WGS) entry which is preliminary data.</text>
</comment>
<dbReference type="Gene3D" id="3.30.1120.30">
    <property type="entry name" value="POLO box domain"/>
    <property type="match status" value="2"/>
</dbReference>
<accession>A0AAD1U482</accession>
<dbReference type="InterPro" id="IPR000959">
    <property type="entry name" value="POLO_box_dom"/>
</dbReference>
<evidence type="ECO:0000256" key="5">
    <source>
        <dbReference type="ARBA" id="ARBA00022777"/>
    </source>
</evidence>
<comment type="catalytic activity">
    <reaction evidence="8">
        <text>L-threonyl-[protein] + ATP = O-phospho-L-threonyl-[protein] + ADP + H(+)</text>
        <dbReference type="Rhea" id="RHEA:46608"/>
        <dbReference type="Rhea" id="RHEA-COMP:11060"/>
        <dbReference type="Rhea" id="RHEA-COMP:11605"/>
        <dbReference type="ChEBI" id="CHEBI:15378"/>
        <dbReference type="ChEBI" id="CHEBI:30013"/>
        <dbReference type="ChEBI" id="CHEBI:30616"/>
        <dbReference type="ChEBI" id="CHEBI:61977"/>
        <dbReference type="ChEBI" id="CHEBI:456216"/>
        <dbReference type="EC" id="2.7.11.21"/>
    </reaction>
</comment>
<dbReference type="PROSITE" id="PS50011">
    <property type="entry name" value="PROTEIN_KINASE_DOM"/>
    <property type="match status" value="1"/>
</dbReference>
<dbReference type="InterPro" id="IPR033695">
    <property type="entry name" value="POLO_box_2"/>
</dbReference>
<dbReference type="FunFam" id="3.30.1120.30:FF:000013">
    <property type="entry name" value="Serine/threonine-protein kinase PLK"/>
    <property type="match status" value="1"/>
</dbReference>
<evidence type="ECO:0000256" key="3">
    <source>
        <dbReference type="ARBA" id="ARBA00022737"/>
    </source>
</evidence>
<dbReference type="SUPFAM" id="SSF82615">
    <property type="entry name" value="Polo-box domain"/>
    <property type="match status" value="2"/>
</dbReference>
<dbReference type="AlphaFoldDB" id="A0AAD1U482"/>
<organism evidence="12 13">
    <name type="scientific">Euplotes crassus</name>
    <dbReference type="NCBI Taxonomy" id="5936"/>
    <lineage>
        <taxon>Eukaryota</taxon>
        <taxon>Sar</taxon>
        <taxon>Alveolata</taxon>
        <taxon>Ciliophora</taxon>
        <taxon>Intramacronucleata</taxon>
        <taxon>Spirotrichea</taxon>
        <taxon>Hypotrichia</taxon>
        <taxon>Euplotida</taxon>
        <taxon>Euplotidae</taxon>
        <taxon>Moneuplotes</taxon>
    </lineage>
</organism>
<keyword evidence="2 8" id="KW-0808">Transferase</keyword>
<dbReference type="FunFam" id="1.10.510.10:FF:001048">
    <property type="entry name" value="Serine/threonine-protein kinase PLK"/>
    <property type="match status" value="1"/>
</dbReference>
<dbReference type="SUPFAM" id="SSF56112">
    <property type="entry name" value="Protein kinase-like (PK-like)"/>
    <property type="match status" value="1"/>
</dbReference>
<gene>
    <name evidence="12" type="ORF">ECRASSUSDP1_LOCUS2394</name>
</gene>
<comment type="similarity">
    <text evidence="8">Belongs to the protein kinase superfamily. Ser/Thr protein kinase family. CDC5/Polo subfamily.</text>
</comment>
<dbReference type="InterPro" id="IPR033701">
    <property type="entry name" value="POLO_box_1"/>
</dbReference>